<evidence type="ECO:0008006" key="4">
    <source>
        <dbReference type="Google" id="ProtNLM"/>
    </source>
</evidence>
<dbReference type="EMBL" id="QQWG01000001">
    <property type="protein sequence ID" value="RRG24740.1"/>
    <property type="molecule type" value="Genomic_DNA"/>
</dbReference>
<reference evidence="2 3" key="1">
    <citation type="submission" date="2018-07" db="EMBL/GenBank/DDBJ databases">
        <title>Draft genome sequence of Ancylomarina sp. M1P.</title>
        <authorList>
            <person name="Yadav S."/>
            <person name="Villanueva L."/>
            <person name="Damste J.S.S."/>
        </authorList>
    </citation>
    <scope>NUCLEOTIDE SEQUENCE [LARGE SCALE GENOMIC DNA]</scope>
    <source>
        <strain evidence="2 3">M1P</strain>
    </source>
</reference>
<evidence type="ECO:0000313" key="2">
    <source>
        <dbReference type="EMBL" id="RRG24740.1"/>
    </source>
</evidence>
<keyword evidence="3" id="KW-1185">Reference proteome</keyword>
<evidence type="ECO:0000313" key="3">
    <source>
        <dbReference type="Proteomes" id="UP000285794"/>
    </source>
</evidence>
<evidence type="ECO:0000256" key="1">
    <source>
        <dbReference type="SAM" id="SignalP"/>
    </source>
</evidence>
<keyword evidence="1" id="KW-0732">Signal</keyword>
<dbReference type="AlphaFoldDB" id="A0A425Y8A7"/>
<name>A0A425Y8A7_9BACT</name>
<dbReference type="RefSeq" id="WP_125029148.1">
    <property type="nucleotide sequence ID" value="NZ_JAPXVP010000001.1"/>
</dbReference>
<protein>
    <recommendedName>
        <fullName evidence="4">TPM domain-containing protein</fullName>
    </recommendedName>
</protein>
<feature type="chain" id="PRO_5019060893" description="TPM domain-containing protein" evidence="1">
    <location>
        <begin position="19"/>
        <end position="148"/>
    </location>
</feature>
<proteinExistence type="predicted"/>
<feature type="signal peptide" evidence="1">
    <location>
        <begin position="1"/>
        <end position="18"/>
    </location>
</feature>
<sequence length="148" mass="16827">MKKIIIILLVACCLSSQAQNTKTAVLKQFISDIFTFEDSKLNQQQPIISINEIAQTKASKTFEIDRESISKALIEAKNYKHCLIIVDGHTLIRVVNFKDNSPSGAWHTAMPLSKAYIQKAGVLHEKKDYLKNLIGRPDSQQRMMYLFN</sequence>
<accession>A0A425Y8A7</accession>
<gene>
    <name evidence="2" type="ORF">DWB61_01630</name>
</gene>
<comment type="caution">
    <text evidence="2">The sequence shown here is derived from an EMBL/GenBank/DDBJ whole genome shotgun (WGS) entry which is preliminary data.</text>
</comment>
<organism evidence="2 3">
    <name type="scientific">Ancylomarina euxinus</name>
    <dbReference type="NCBI Taxonomy" id="2283627"/>
    <lineage>
        <taxon>Bacteria</taxon>
        <taxon>Pseudomonadati</taxon>
        <taxon>Bacteroidota</taxon>
        <taxon>Bacteroidia</taxon>
        <taxon>Marinilabiliales</taxon>
        <taxon>Marinifilaceae</taxon>
        <taxon>Ancylomarina</taxon>
    </lineage>
</organism>
<dbReference type="OrthoDB" id="1448963at2"/>
<dbReference type="Proteomes" id="UP000285794">
    <property type="component" value="Unassembled WGS sequence"/>
</dbReference>